<name>A0AAW1ICR7_POPJA</name>
<accession>A0AAW1ICR7</accession>
<dbReference type="InterPro" id="IPR041588">
    <property type="entry name" value="Integrase_H2C2"/>
</dbReference>
<protein>
    <recommendedName>
        <fullName evidence="1">RNA-directed DNA polymerase</fullName>
        <ecNumber evidence="1">2.7.7.49</ecNumber>
    </recommendedName>
</protein>
<proteinExistence type="predicted"/>
<dbReference type="GO" id="GO:0003964">
    <property type="term" value="F:RNA-directed DNA polymerase activity"/>
    <property type="evidence" value="ECO:0007669"/>
    <property type="project" value="UniProtKB-EC"/>
</dbReference>
<sequence length="137" mass="15664">MRVVELAHRGHQGIVRTKQLIRSKVWFQNIDKITEERIKACVACQAVDNTKRRDPIIVRDLPNTPFHSLDMDFAGPFPNGKSIIVRDLPNTPFHSLDMDFAGPFPNGKYIFIILMNIPGSQLPKLWIPLALNKYNQS</sequence>
<dbReference type="Gene3D" id="1.10.340.70">
    <property type="match status" value="1"/>
</dbReference>
<evidence type="ECO:0000313" key="4">
    <source>
        <dbReference type="Proteomes" id="UP001458880"/>
    </source>
</evidence>
<dbReference type="Pfam" id="PF17921">
    <property type="entry name" value="Integrase_H2C2"/>
    <property type="match status" value="1"/>
</dbReference>
<keyword evidence="4" id="KW-1185">Reference proteome</keyword>
<feature type="domain" description="Integrase zinc-binding" evidence="2">
    <location>
        <begin position="2"/>
        <end position="47"/>
    </location>
</feature>
<reference evidence="3 4" key="1">
    <citation type="journal article" date="2024" name="BMC Genomics">
        <title>De novo assembly and annotation of Popillia japonica's genome with initial clues to its potential as an invasive pest.</title>
        <authorList>
            <person name="Cucini C."/>
            <person name="Boschi S."/>
            <person name="Funari R."/>
            <person name="Cardaioli E."/>
            <person name="Iannotti N."/>
            <person name="Marturano G."/>
            <person name="Paoli F."/>
            <person name="Bruttini M."/>
            <person name="Carapelli A."/>
            <person name="Frati F."/>
            <person name="Nardi F."/>
        </authorList>
    </citation>
    <scope>NUCLEOTIDE SEQUENCE [LARGE SCALE GENOMIC DNA]</scope>
    <source>
        <strain evidence="3">DMR45628</strain>
    </source>
</reference>
<evidence type="ECO:0000313" key="3">
    <source>
        <dbReference type="EMBL" id="KAK9687217.1"/>
    </source>
</evidence>
<dbReference type="AlphaFoldDB" id="A0AAW1ICR7"/>
<dbReference type="Proteomes" id="UP001458880">
    <property type="component" value="Unassembled WGS sequence"/>
</dbReference>
<evidence type="ECO:0000256" key="1">
    <source>
        <dbReference type="ARBA" id="ARBA00012493"/>
    </source>
</evidence>
<dbReference type="InterPro" id="IPR050951">
    <property type="entry name" value="Retrovirus_Pol_polyprotein"/>
</dbReference>
<comment type="caution">
    <text evidence="3">The sequence shown here is derived from an EMBL/GenBank/DDBJ whole genome shotgun (WGS) entry which is preliminary data.</text>
</comment>
<gene>
    <name evidence="3" type="ORF">QE152_g36603</name>
</gene>
<dbReference type="EMBL" id="JASPKY010000655">
    <property type="protein sequence ID" value="KAK9687217.1"/>
    <property type="molecule type" value="Genomic_DNA"/>
</dbReference>
<evidence type="ECO:0000259" key="2">
    <source>
        <dbReference type="Pfam" id="PF17921"/>
    </source>
</evidence>
<organism evidence="3 4">
    <name type="scientific">Popillia japonica</name>
    <name type="common">Japanese beetle</name>
    <dbReference type="NCBI Taxonomy" id="7064"/>
    <lineage>
        <taxon>Eukaryota</taxon>
        <taxon>Metazoa</taxon>
        <taxon>Ecdysozoa</taxon>
        <taxon>Arthropoda</taxon>
        <taxon>Hexapoda</taxon>
        <taxon>Insecta</taxon>
        <taxon>Pterygota</taxon>
        <taxon>Neoptera</taxon>
        <taxon>Endopterygota</taxon>
        <taxon>Coleoptera</taxon>
        <taxon>Polyphaga</taxon>
        <taxon>Scarabaeiformia</taxon>
        <taxon>Scarabaeidae</taxon>
        <taxon>Rutelinae</taxon>
        <taxon>Popillia</taxon>
    </lineage>
</organism>
<dbReference type="PANTHER" id="PTHR37984">
    <property type="entry name" value="PROTEIN CBG26694"/>
    <property type="match status" value="1"/>
</dbReference>
<dbReference type="EC" id="2.7.7.49" evidence="1"/>
<dbReference type="PANTHER" id="PTHR37984:SF11">
    <property type="entry name" value="INTEGRASE CATALYTIC DOMAIN-CONTAINING PROTEIN"/>
    <property type="match status" value="1"/>
</dbReference>